<evidence type="ECO:0000256" key="2">
    <source>
        <dbReference type="ARBA" id="ARBA00046863"/>
    </source>
</evidence>
<proteinExistence type="inferred from homology"/>
<evidence type="ECO:0000256" key="3">
    <source>
        <dbReference type="SAM" id="MobiDB-lite"/>
    </source>
</evidence>
<name>A0A0B4UH10_9VIRU</name>
<reference evidence="4" key="1">
    <citation type="journal article" date="2015" name="Infect. Genet. Evol.">
        <title>Characterisation of a diverse range of circular replication-associated protein encoding DNA viruses recovered from a sewage treatment oxidation pond.</title>
        <authorList>
            <person name="Kraberger S."/>
            <person name="Arguello-Astorga G.R."/>
            <person name="Greenfield L.G."/>
            <person name="Galilee C."/>
            <person name="Law D."/>
            <person name="Martin D.P."/>
            <person name="Varsani A."/>
        </authorList>
    </citation>
    <scope>NUCLEOTIDE SEQUENCE</scope>
    <source>
        <strain evidence="4">SaCM-10_NZ_BS3301_2012</strain>
    </source>
</reference>
<protein>
    <submittedName>
        <fullName evidence="4">Capsid protein</fullName>
    </submittedName>
</protein>
<dbReference type="InterPro" id="IPR038652">
    <property type="entry name" value="Circovirus_capsid_sf"/>
</dbReference>
<comment type="similarity">
    <text evidence="1">Belongs to the circoviridae capsid protein family.</text>
</comment>
<sequence>MEAEEVYSQPSRKRGRDQRAPRRKKFMRHVLRKLPASMSMHSFTRKSTQALAVTNAVGIVNYANAFTLAQLPNYSEFTALFDMYKIRKIEITWIYDHNSGEVATSAGVAANANMGVPNLVVVTDYDDASALSVINDYLQYEPCRICRLDKPVRHTLYPHSAVAVYNGAFAGYGNDRARWIDCDSSAAEHYGCKWAVDATMCNIAASAAVRIGTLNVYYKFFVDFRSTK</sequence>
<feature type="region of interest" description="Disordered" evidence="3">
    <location>
        <begin position="1"/>
        <end position="24"/>
    </location>
</feature>
<dbReference type="Pfam" id="PF02443">
    <property type="entry name" value="Circo_capsid"/>
    <property type="match status" value="1"/>
</dbReference>
<accession>A0A0B4UH10</accession>
<dbReference type="EMBL" id="KM877832">
    <property type="protein sequence ID" value="AJD07573.1"/>
    <property type="molecule type" value="Genomic_DNA"/>
</dbReference>
<dbReference type="GO" id="GO:0019069">
    <property type="term" value="P:viral capsid assembly"/>
    <property type="evidence" value="ECO:0007669"/>
    <property type="project" value="InterPro"/>
</dbReference>
<evidence type="ECO:0000313" key="4">
    <source>
        <dbReference type="EMBL" id="AJD07573.1"/>
    </source>
</evidence>
<comment type="subunit">
    <text evidence="2">Homomultimer. Assembles in the nucleus, presumably in an immature form, then migrates to the cytoplasm once assembled as mature virion. Interacts with Rep; this interaction relocates Rep into the nucleus.</text>
</comment>
<dbReference type="InterPro" id="IPR003383">
    <property type="entry name" value="Circovirus_capsid"/>
</dbReference>
<dbReference type="Gene3D" id="2.60.120.950">
    <property type="entry name" value="Circovirus capsid protein"/>
    <property type="match status" value="1"/>
</dbReference>
<feature type="compositionally biased region" description="Basic residues" evidence="3">
    <location>
        <begin position="11"/>
        <end position="24"/>
    </location>
</feature>
<organism evidence="4">
    <name type="scientific">Sewage-associated circular DNA molecule</name>
    <dbReference type="NCBI Taxonomy" id="1592207"/>
    <lineage>
        <taxon>Viruses</taxon>
        <taxon>unclassified satellites</taxon>
        <taxon>DNA satellites</taxon>
    </lineage>
</organism>
<evidence type="ECO:0000256" key="1">
    <source>
        <dbReference type="ARBA" id="ARBA00010301"/>
    </source>
</evidence>